<proteinExistence type="predicted"/>
<dbReference type="InterPro" id="IPR015919">
    <property type="entry name" value="Cadherin-like_sf"/>
</dbReference>
<dbReference type="GO" id="GO:0005509">
    <property type="term" value="F:calcium ion binding"/>
    <property type="evidence" value="ECO:0007669"/>
    <property type="project" value="InterPro"/>
</dbReference>
<dbReference type="EMBL" id="CP033614">
    <property type="protein sequence ID" value="AYV56523.1"/>
    <property type="molecule type" value="Genomic_DNA"/>
</dbReference>
<organism evidence="1 2">
    <name type="scientific">Leptospira kmetyi</name>
    <dbReference type="NCBI Taxonomy" id="408139"/>
    <lineage>
        <taxon>Bacteria</taxon>
        <taxon>Pseudomonadati</taxon>
        <taxon>Spirochaetota</taxon>
        <taxon>Spirochaetia</taxon>
        <taxon>Leptospirales</taxon>
        <taxon>Leptospiraceae</taxon>
        <taxon>Leptospira</taxon>
    </lineage>
</organism>
<evidence type="ECO:0000313" key="1">
    <source>
        <dbReference type="EMBL" id="AYV56523.1"/>
    </source>
</evidence>
<dbReference type="AlphaFoldDB" id="A0AAD0UQ53"/>
<dbReference type="KEGG" id="lkm:EFP84_14100"/>
<dbReference type="Proteomes" id="UP000276407">
    <property type="component" value="Chromosome 1"/>
</dbReference>
<name>A0AAD0UQ53_9LEPT</name>
<protein>
    <submittedName>
        <fullName evidence="1">Uncharacterized protein</fullName>
    </submittedName>
</protein>
<evidence type="ECO:0000313" key="2">
    <source>
        <dbReference type="Proteomes" id="UP000276407"/>
    </source>
</evidence>
<reference evidence="1 2" key="1">
    <citation type="submission" date="2018-11" db="EMBL/GenBank/DDBJ databases">
        <title>Complete genome sequence of Leptospira kmetyi isolate LS 001/16 from soil sample associated with a leptospirosis patient in Kelantan.</title>
        <authorList>
            <person name="Muhammad Yusoff F."/>
            <person name="Muhammad Yusoff S."/>
            <person name="Ahmad M.N."/>
            <person name="Yusof N.Y."/>
            <person name="Aziah I."/>
        </authorList>
    </citation>
    <scope>NUCLEOTIDE SEQUENCE [LARGE SCALE GENOMIC DNA]</scope>
    <source>
        <strain evidence="1 2">LS 001/16</strain>
    </source>
</reference>
<dbReference type="SUPFAM" id="SSF49313">
    <property type="entry name" value="Cadherin-like"/>
    <property type="match status" value="1"/>
</dbReference>
<dbReference type="Gene3D" id="2.60.40.10">
    <property type="entry name" value="Immunoglobulins"/>
    <property type="match status" value="1"/>
</dbReference>
<gene>
    <name evidence="1" type="ORF">EFP84_14100</name>
</gene>
<dbReference type="PROSITE" id="PS51257">
    <property type="entry name" value="PROKAR_LIPOPROTEIN"/>
    <property type="match status" value="1"/>
</dbReference>
<dbReference type="Pfam" id="PF05345">
    <property type="entry name" value="He_PIG"/>
    <property type="match status" value="1"/>
</dbReference>
<sequence>MKIRQLILLTSLFLIVSCDDGKDKKEDTNMLILGLAQASSICPSDIKMVISTSFASGQVGTPINSFGLKFSSASTSESAILNNPNCKFSNYTVSSNLPAGLSLNPSTGQITGTPTVQGGPYSISFTATLTTGNGTSSTLTGTTSLTIYAAGSLTCSFVGAAGGCGGVNGYSCTNSALCYSSLSTCKAASACGY</sequence>
<accession>A0AAD0UQ53</accession>
<dbReference type="GO" id="GO:0016020">
    <property type="term" value="C:membrane"/>
    <property type="evidence" value="ECO:0007669"/>
    <property type="project" value="InterPro"/>
</dbReference>
<dbReference type="InterPro" id="IPR013783">
    <property type="entry name" value="Ig-like_fold"/>
</dbReference>